<evidence type="ECO:0000313" key="2">
    <source>
        <dbReference type="Proteomes" id="UP000235828"/>
    </source>
</evidence>
<dbReference type="InterPro" id="IPR036687">
    <property type="entry name" value="DinI-like_sf"/>
</dbReference>
<proteinExistence type="predicted"/>
<dbReference type="InterPro" id="IPR010391">
    <property type="entry name" value="DNA_damage-inducible_DinI-like"/>
</dbReference>
<dbReference type="AlphaFoldDB" id="A0A2N8ZNL5"/>
<dbReference type="Pfam" id="PF06183">
    <property type="entry name" value="DinI"/>
    <property type="match status" value="1"/>
</dbReference>
<dbReference type="Gene3D" id="3.30.910.10">
    <property type="entry name" value="DinI-like"/>
    <property type="match status" value="1"/>
</dbReference>
<keyword evidence="1" id="KW-0614">Plasmid</keyword>
<dbReference type="EMBL" id="LT960613">
    <property type="protein sequence ID" value="SON53513.1"/>
    <property type="molecule type" value="Genomic_DNA"/>
</dbReference>
<dbReference type="PANTHER" id="PTHR36572:SF2">
    <property type="entry name" value="DNA DAMAGE-INDUCIBLE PROTEIN I"/>
    <property type="match status" value="1"/>
</dbReference>
<name>A0A2N8ZNL5_9VIBR</name>
<reference evidence="1 2" key="1">
    <citation type="submission" date="2017-10" db="EMBL/GenBank/DDBJ databases">
        <authorList>
            <person name="Banno H."/>
            <person name="Chua N.-H."/>
        </authorList>
    </citation>
    <scope>NUCLEOTIDE SEQUENCE [LARGE SCALE GENOMIC DNA]</scope>
    <source>
        <strain evidence="1">Vibrio tapetis CECT4600</strain>
        <plasmid evidence="2">Plasmid p</plasmid>
    </source>
</reference>
<gene>
    <name evidence="1" type="primary">msgA</name>
    <name evidence="1" type="ORF">VTAP4600_P0069</name>
</gene>
<dbReference type="KEGG" id="vta:P0069"/>
<dbReference type="PANTHER" id="PTHR36572">
    <property type="entry name" value="DNA DAMAGE-INDUCIBLE PROTEIN I-RELATED"/>
    <property type="match status" value="1"/>
</dbReference>
<sequence length="95" mass="10970">MILYFHTVLRVALEALIMRVEMMVQKDKLPKNGLSLITVELEKRLHGIFPDAKVRVRAGTSNRLDIYAHKDKKTLANNIVEQAFNEADEWLFSES</sequence>
<organism evidence="1 2">
    <name type="scientific">Vibrio tapetis subsp. tapetis</name>
    <dbReference type="NCBI Taxonomy" id="1671868"/>
    <lineage>
        <taxon>Bacteria</taxon>
        <taxon>Pseudomonadati</taxon>
        <taxon>Pseudomonadota</taxon>
        <taxon>Gammaproteobacteria</taxon>
        <taxon>Vibrionales</taxon>
        <taxon>Vibrionaceae</taxon>
        <taxon>Vibrio</taxon>
    </lineage>
</organism>
<dbReference type="SUPFAM" id="SSF54857">
    <property type="entry name" value="DNA damage-inducible protein DinI"/>
    <property type="match status" value="1"/>
</dbReference>
<accession>A0A2N8ZNL5</accession>
<protein>
    <submittedName>
        <fullName evidence="1">DinI-like protein MsgA</fullName>
    </submittedName>
</protein>
<dbReference type="GO" id="GO:0009432">
    <property type="term" value="P:SOS response"/>
    <property type="evidence" value="ECO:0007669"/>
    <property type="project" value="TreeGrafter"/>
</dbReference>
<keyword evidence="2" id="KW-1185">Reference proteome</keyword>
<dbReference type="Proteomes" id="UP000235828">
    <property type="component" value="Plasmid P"/>
</dbReference>
<evidence type="ECO:0000313" key="1">
    <source>
        <dbReference type="EMBL" id="SON53513.1"/>
    </source>
</evidence>
<geneLocation type="plasmid" evidence="2">
    <name>p</name>
</geneLocation>